<evidence type="ECO:0000256" key="3">
    <source>
        <dbReference type="ARBA" id="ARBA00023237"/>
    </source>
</evidence>
<feature type="signal peptide" evidence="5">
    <location>
        <begin position="1"/>
        <end position="27"/>
    </location>
</feature>
<comment type="subcellular location">
    <subcellularLocation>
        <location evidence="1">Cell outer membrane</location>
    </subcellularLocation>
</comment>
<evidence type="ECO:0000256" key="2">
    <source>
        <dbReference type="ARBA" id="ARBA00023136"/>
    </source>
</evidence>
<dbReference type="GO" id="GO:0009279">
    <property type="term" value="C:cell outer membrane"/>
    <property type="evidence" value="ECO:0007669"/>
    <property type="project" value="UniProtKB-SubCell"/>
</dbReference>
<evidence type="ECO:0000259" key="6">
    <source>
        <dbReference type="PROSITE" id="PS51123"/>
    </source>
</evidence>
<dbReference type="InterPro" id="IPR036737">
    <property type="entry name" value="OmpA-like_sf"/>
</dbReference>
<keyword evidence="2 4" id="KW-0472">Membrane</keyword>
<keyword evidence="5" id="KW-0732">Signal</keyword>
<organism evidence="7 8">
    <name type="scientific">Enterovibrio nigricans DSM 22720</name>
    <dbReference type="NCBI Taxonomy" id="1121868"/>
    <lineage>
        <taxon>Bacteria</taxon>
        <taxon>Pseudomonadati</taxon>
        <taxon>Pseudomonadota</taxon>
        <taxon>Gammaproteobacteria</taxon>
        <taxon>Vibrionales</taxon>
        <taxon>Vibrionaceae</taxon>
        <taxon>Enterovibrio</taxon>
    </lineage>
</organism>
<dbReference type="PANTHER" id="PTHR30329:SF21">
    <property type="entry name" value="LIPOPROTEIN YIAD-RELATED"/>
    <property type="match status" value="1"/>
</dbReference>
<dbReference type="EMBL" id="FUXU01000030">
    <property type="protein sequence ID" value="SKA56057.1"/>
    <property type="molecule type" value="Genomic_DNA"/>
</dbReference>
<feature type="domain" description="OmpA-like" evidence="6">
    <location>
        <begin position="367"/>
        <end position="485"/>
    </location>
</feature>
<dbReference type="InterPro" id="IPR006665">
    <property type="entry name" value="OmpA-like"/>
</dbReference>
<dbReference type="Pfam" id="PF16234">
    <property type="entry name" value="DUF4892"/>
    <property type="match status" value="1"/>
</dbReference>
<dbReference type="Pfam" id="PF00691">
    <property type="entry name" value="OmpA"/>
    <property type="match status" value="1"/>
</dbReference>
<evidence type="ECO:0000313" key="8">
    <source>
        <dbReference type="Proteomes" id="UP000190162"/>
    </source>
</evidence>
<feature type="chain" id="PRO_5013137647" description="OmpA-like domain-containing protein" evidence="5">
    <location>
        <begin position="28"/>
        <end position="486"/>
    </location>
</feature>
<accession>A0A1T4UTL2</accession>
<dbReference type="SUPFAM" id="SSF103088">
    <property type="entry name" value="OmpA-like"/>
    <property type="match status" value="1"/>
</dbReference>
<dbReference type="InterPro" id="IPR032608">
    <property type="entry name" value="DUF4892"/>
</dbReference>
<name>A0A1T4UTL2_9GAMM</name>
<proteinExistence type="predicted"/>
<dbReference type="Proteomes" id="UP000190162">
    <property type="component" value="Unassembled WGS sequence"/>
</dbReference>
<evidence type="ECO:0000313" key="7">
    <source>
        <dbReference type="EMBL" id="SKA56057.1"/>
    </source>
</evidence>
<dbReference type="PROSITE" id="PS51123">
    <property type="entry name" value="OMPA_2"/>
    <property type="match status" value="1"/>
</dbReference>
<protein>
    <recommendedName>
        <fullName evidence="6">OmpA-like domain-containing protein</fullName>
    </recommendedName>
</protein>
<dbReference type="InterPro" id="IPR050330">
    <property type="entry name" value="Bact_OuterMem_StrucFunc"/>
</dbReference>
<evidence type="ECO:0000256" key="4">
    <source>
        <dbReference type="PROSITE-ProRule" id="PRU00473"/>
    </source>
</evidence>
<evidence type="ECO:0000256" key="1">
    <source>
        <dbReference type="ARBA" id="ARBA00004442"/>
    </source>
</evidence>
<dbReference type="InterPro" id="IPR006664">
    <property type="entry name" value="OMP_bac"/>
</dbReference>
<dbReference type="RefSeq" id="WP_078752834.1">
    <property type="nucleotide sequence ID" value="NZ_FUXU01000030.1"/>
</dbReference>
<evidence type="ECO:0000256" key="5">
    <source>
        <dbReference type="SAM" id="SignalP"/>
    </source>
</evidence>
<gene>
    <name evidence="7" type="ORF">SAMN02745132_02503</name>
</gene>
<keyword evidence="3" id="KW-0998">Cell outer membrane</keyword>
<dbReference type="PRINTS" id="PR01021">
    <property type="entry name" value="OMPADOMAIN"/>
</dbReference>
<reference evidence="8" key="1">
    <citation type="submission" date="2017-02" db="EMBL/GenBank/DDBJ databases">
        <authorList>
            <person name="Varghese N."/>
            <person name="Submissions S."/>
        </authorList>
    </citation>
    <scope>NUCLEOTIDE SEQUENCE [LARGE SCALE GENOMIC DNA]</scope>
    <source>
        <strain evidence="8">DSM 22720</strain>
    </source>
</reference>
<dbReference type="CDD" id="cd07185">
    <property type="entry name" value="OmpA_C-like"/>
    <property type="match status" value="1"/>
</dbReference>
<dbReference type="AlphaFoldDB" id="A0A1T4UTL2"/>
<dbReference type="PANTHER" id="PTHR30329">
    <property type="entry name" value="STATOR ELEMENT OF FLAGELLAR MOTOR COMPLEX"/>
    <property type="match status" value="1"/>
</dbReference>
<sequence>MHVGFKKTQKAMLFLVASSLLATGVNAADLFSPFPDAELKEKSVRHYTHFPAIIGSEKGTLITRDVGGRLSRYAYALPPSYDTSNVLNNYRAQINMLGGEILFSCEGEKACGNPKRVIWPIIQPKDQISKNAPAIIVARIPSATKPITVSVFSARWSKGVGLQVDVLEEIPEPLDLIVTNTSYLDSEPEVITFNDLSQKDIEGSADHPMIQRLPGAWIQDYVHLGFGEARLLTGFNKRQPQIVSQEGKVTDIQYQLPRQYSEYEVYANYHSALTKLGFKPSFRCKGKEECGREASLNEPLKALAQIGNDESQHYGLYKLERPEGDVHVMVYVIGFKGGLWGELRIVEETELVDDRVVIDLDGLTDKMAQEGHVALDGLLFEFDSDKMLPESEAVMDTLATYLKANPNGAFYVVGHTDDKGAKGYNQKLAEKRANAVVKVLTHNHQIPKKQLTAAGVGEYAPVANNLNEDGQKQNRRVELVLRSDEK</sequence>
<dbReference type="Gene3D" id="3.30.1330.60">
    <property type="entry name" value="OmpA-like domain"/>
    <property type="match status" value="1"/>
</dbReference>
<keyword evidence="8" id="KW-1185">Reference proteome</keyword>